<reference evidence="1 2" key="1">
    <citation type="submission" date="2019-04" db="EMBL/GenBank/DDBJ databases">
        <title>A pseudo-fructophilic Leuconostoc citreum strain F192-5 isolated from peel of satsuma mandarin: the first report for isolation and characterization of strain-dependent fructophilic-like characteristics.</title>
        <authorList>
            <person name="Maeno S."/>
            <person name="Tanizawa Y."/>
            <person name="Kajikawa A."/>
            <person name="Kanesaki Y."/>
            <person name="Kubota E."/>
            <person name="Arita M."/>
            <person name="Leon D."/>
            <person name="Endo A."/>
        </authorList>
    </citation>
    <scope>NUCLEOTIDE SEQUENCE [LARGE SCALE GENOMIC DNA]</scope>
    <source>
        <strain evidence="1 2">F192-5</strain>
    </source>
</reference>
<evidence type="ECO:0000313" key="1">
    <source>
        <dbReference type="EMBL" id="GDZ84692.1"/>
    </source>
</evidence>
<sequence>MTELDKIVQDIAKLFTKQKNTLYAVRIIYEPYSDEVNIFFEYHKIGFATTSKQVGRLNGSYREKLSVIKQELQERTKLTVTTN</sequence>
<accession>A0A5A5U7P9</accession>
<evidence type="ECO:0000313" key="2">
    <source>
        <dbReference type="Proteomes" id="UP000323274"/>
    </source>
</evidence>
<dbReference type="AlphaFoldDB" id="A0A5A5U7P9"/>
<dbReference type="Proteomes" id="UP000323274">
    <property type="component" value="Unassembled WGS sequence"/>
</dbReference>
<gene>
    <name evidence="1" type="ORF">LCIT_19340</name>
</gene>
<proteinExistence type="predicted"/>
<comment type="caution">
    <text evidence="1">The sequence shown here is derived from an EMBL/GenBank/DDBJ whole genome shotgun (WGS) entry which is preliminary data.</text>
</comment>
<organism evidence="1 2">
    <name type="scientific">Leuconostoc citreum</name>
    <dbReference type="NCBI Taxonomy" id="33964"/>
    <lineage>
        <taxon>Bacteria</taxon>
        <taxon>Bacillati</taxon>
        <taxon>Bacillota</taxon>
        <taxon>Bacilli</taxon>
        <taxon>Lactobacillales</taxon>
        <taxon>Lactobacillaceae</taxon>
        <taxon>Leuconostoc</taxon>
    </lineage>
</organism>
<dbReference type="EMBL" id="BJJW01000021">
    <property type="protein sequence ID" value="GDZ84692.1"/>
    <property type="molecule type" value="Genomic_DNA"/>
</dbReference>
<name>A0A5A5U7P9_LEUCI</name>
<dbReference type="RefSeq" id="WP_133286184.1">
    <property type="nucleotide sequence ID" value="NZ_BJJW01000021.1"/>
</dbReference>
<protein>
    <submittedName>
        <fullName evidence="1">Uncharacterized protein</fullName>
    </submittedName>
</protein>